<dbReference type="OrthoDB" id="3268478at2759"/>
<dbReference type="InterPro" id="IPR036537">
    <property type="entry name" value="Adaptor_Cbl_N_dom_sf"/>
</dbReference>
<dbReference type="PROSITE" id="PS51770">
    <property type="entry name" value="HOTDOG_ACOT"/>
    <property type="match status" value="2"/>
</dbReference>
<dbReference type="InterPro" id="IPR059179">
    <property type="entry name" value="MLKL-like_MCAfunc"/>
</dbReference>
<feature type="region of interest" description="Disordered" evidence="5">
    <location>
        <begin position="602"/>
        <end position="651"/>
    </location>
</feature>
<dbReference type="GO" id="GO:0005739">
    <property type="term" value="C:mitochondrion"/>
    <property type="evidence" value="ECO:0007669"/>
    <property type="project" value="TreeGrafter"/>
</dbReference>
<name>A0A9P3UTI9_LYOSH</name>
<evidence type="ECO:0000259" key="6">
    <source>
        <dbReference type="PROSITE" id="PS51770"/>
    </source>
</evidence>
<dbReference type="GO" id="GO:0007166">
    <property type="term" value="P:cell surface receptor signaling pathway"/>
    <property type="evidence" value="ECO:0007669"/>
    <property type="project" value="InterPro"/>
</dbReference>
<evidence type="ECO:0000313" key="8">
    <source>
        <dbReference type="Proteomes" id="UP001063166"/>
    </source>
</evidence>
<evidence type="ECO:0000256" key="1">
    <source>
        <dbReference type="ARBA" id="ARBA00010458"/>
    </source>
</evidence>
<dbReference type="CDD" id="cd03442">
    <property type="entry name" value="BFIT_BACH"/>
    <property type="match status" value="2"/>
</dbReference>
<evidence type="ECO:0000313" key="7">
    <source>
        <dbReference type="EMBL" id="GLB44663.1"/>
    </source>
</evidence>
<comment type="caution">
    <text evidence="7">The sequence shown here is derived from an EMBL/GenBank/DDBJ whole genome shotgun (WGS) entry which is preliminary data.</text>
</comment>
<evidence type="ECO:0000256" key="3">
    <source>
        <dbReference type="ARBA" id="ARBA00022801"/>
    </source>
</evidence>
<feature type="domain" description="HotDog ACOT-type" evidence="6">
    <location>
        <begin position="274"/>
        <end position="393"/>
    </location>
</feature>
<evidence type="ECO:0000256" key="2">
    <source>
        <dbReference type="ARBA" id="ARBA00022737"/>
    </source>
</evidence>
<comment type="similarity">
    <text evidence="1">Belongs to the acyl coenzyme A hydrolase family.</text>
</comment>
<dbReference type="AlphaFoldDB" id="A0A9P3UTI9"/>
<dbReference type="EMBL" id="BRPK01000017">
    <property type="protein sequence ID" value="GLB44663.1"/>
    <property type="molecule type" value="Genomic_DNA"/>
</dbReference>
<evidence type="ECO:0000256" key="4">
    <source>
        <dbReference type="ARBA" id="ARBA00022946"/>
    </source>
</evidence>
<gene>
    <name evidence="7" type="ORF">LshimejAT787_1702900</name>
</gene>
<keyword evidence="4" id="KW-0809">Transit peptide</keyword>
<keyword evidence="3" id="KW-0378">Hydrolase</keyword>
<dbReference type="Gene3D" id="3.10.129.10">
    <property type="entry name" value="Hotdog Thioesterase"/>
    <property type="match status" value="2"/>
</dbReference>
<organism evidence="7 8">
    <name type="scientific">Lyophyllum shimeji</name>
    <name type="common">Hon-shimeji</name>
    <name type="synonym">Tricholoma shimeji</name>
    <dbReference type="NCBI Taxonomy" id="47721"/>
    <lineage>
        <taxon>Eukaryota</taxon>
        <taxon>Fungi</taxon>
        <taxon>Dikarya</taxon>
        <taxon>Basidiomycota</taxon>
        <taxon>Agaricomycotina</taxon>
        <taxon>Agaricomycetes</taxon>
        <taxon>Agaricomycetidae</taxon>
        <taxon>Agaricales</taxon>
        <taxon>Tricholomatineae</taxon>
        <taxon>Lyophyllaceae</taxon>
        <taxon>Lyophyllum</taxon>
    </lineage>
</organism>
<dbReference type="Proteomes" id="UP001063166">
    <property type="component" value="Unassembled WGS sequence"/>
</dbReference>
<proteinExistence type="inferred from homology"/>
<dbReference type="GO" id="GO:0047617">
    <property type="term" value="F:fatty acyl-CoA hydrolase activity"/>
    <property type="evidence" value="ECO:0007669"/>
    <property type="project" value="TreeGrafter"/>
</dbReference>
<dbReference type="Gene3D" id="1.20.930.20">
    <property type="entry name" value="Adaptor protein Cbl, N-terminal domain"/>
    <property type="match status" value="1"/>
</dbReference>
<dbReference type="InterPro" id="IPR033120">
    <property type="entry name" value="HOTDOG_ACOT"/>
</dbReference>
<dbReference type="InterPro" id="IPR054000">
    <property type="entry name" value="MLKL_N"/>
</dbReference>
<accession>A0A9P3UTI9</accession>
<dbReference type="Pfam" id="PF22215">
    <property type="entry name" value="MLKL_N"/>
    <property type="match status" value="1"/>
</dbReference>
<dbReference type="SUPFAM" id="SSF54637">
    <property type="entry name" value="Thioesterase/thiol ester dehydrase-isomerase"/>
    <property type="match status" value="2"/>
</dbReference>
<keyword evidence="8" id="KW-1185">Reference proteome</keyword>
<reference evidence="7" key="1">
    <citation type="submission" date="2022-07" db="EMBL/GenBank/DDBJ databases">
        <title>The genome of Lyophyllum shimeji provides insight into the initial evolution of ectomycorrhizal fungal genome.</title>
        <authorList>
            <person name="Kobayashi Y."/>
            <person name="Shibata T."/>
            <person name="Hirakawa H."/>
            <person name="Shigenobu S."/>
            <person name="Nishiyama T."/>
            <person name="Yamada A."/>
            <person name="Hasebe M."/>
            <person name="Kawaguchi M."/>
        </authorList>
    </citation>
    <scope>NUCLEOTIDE SEQUENCE</scope>
    <source>
        <strain evidence="7">AT787</strain>
    </source>
</reference>
<keyword evidence="2" id="KW-0677">Repeat</keyword>
<dbReference type="GO" id="GO:0006637">
    <property type="term" value="P:acyl-CoA metabolic process"/>
    <property type="evidence" value="ECO:0007669"/>
    <property type="project" value="TreeGrafter"/>
</dbReference>
<evidence type="ECO:0000256" key="5">
    <source>
        <dbReference type="SAM" id="MobiDB-lite"/>
    </source>
</evidence>
<dbReference type="PANTHER" id="PTHR12655">
    <property type="entry name" value="ACYL-COA THIOESTERASE"/>
    <property type="match status" value="1"/>
</dbReference>
<dbReference type="PANTHER" id="PTHR12655:SF0">
    <property type="entry name" value="ACYL-COENZYME A THIOESTERASE 9, MITOCHONDRIAL"/>
    <property type="match status" value="1"/>
</dbReference>
<dbReference type="InterPro" id="IPR029069">
    <property type="entry name" value="HotDog_dom_sf"/>
</dbReference>
<dbReference type="CDD" id="cd21037">
    <property type="entry name" value="MLKL_NTD"/>
    <property type="match status" value="1"/>
</dbReference>
<feature type="domain" description="HotDog ACOT-type" evidence="6">
    <location>
        <begin position="65"/>
        <end position="194"/>
    </location>
</feature>
<sequence length="1200" mass="134265">MDRLLKVVRTRTDPAYTTVMPMRTPILWSEALLNSAREAPGQEETTDQATPLLHDPTVPRNMHDSYSELVLPFGSSSQVKEEYINAWGGIRTGKLMEHLDSLAGSIAYKHMLGPGVQTLGRIQERGFYIVTASVDRLDMLAQLNPSRDLRLSGQVIYTGRSSMEVAVKMESVGLGLPEETVLLGRFSMVCRDANTHKARAVNPLIISTPEERSLYKMGEQLKHRRQSVLLRSLSRVPPSLAEAEALHSFYLRYGQHDCSDGGAGHDQGERIWMGDTLLEKCMLMFPQERNVHQKVFGGYLMRLAYELGFTNASLFTRGQIRFLSLDGISFKRPVPIGSILRLRSQILHTGTHTEAEFPMLVHVGVKANVVDVKTGSEQTTNDFRFTWCREEGEGVPRKVVPKTYKEAMLWLEGKRALALGEEIRVTVRHIRRLILSNAADTLAIVIGRSSDRAAPTFLAVSAASLTKELASMSSFPPATAAVSIMLLILQTVQRVQSNKETCTRLARRCARILLDINEQMVGRWDTAPPGLIRNLETFQDTLTSIHEFMKKLTDTAWPQRFMKKASIENAIVDYTAQLQDATQSFQIATLVDIHYAVSTRATKPKSCANIPPPPHGSGTDGSPPTQGETRPDSPIVMESPVGIRPSTPASDIPVVEEPEEEGLMEHIVSADVLETRGFRRYHQSEVRLKGTSNMKGGWWTGVNAGEVEGRPTLIKRYEGSTEQPLGTWIHDVKLLQNVFHPSLPQMIGFSEDSAPTPFILLSNVQTRSPQALLLNTLQCEGLAACADLIVHFYQDVVDATLYVQRQRGLDDTLAQDFVDNASFRVDGSKTIIMGLPPPKDGWLTVRNYGLTESLKTVVLRMLPKGGTIQYSRDSDEVEDGDIIRRLSHLVTLVRGLLPADNAPVTLSSRVEALIRNKEDDEENDYFGFKGRPKLALRQLRLSNIEANTHEHTWRENSNIPPHKFSVGDFGYIPHGGDFKGFVTLGNVLKEDLAKLEIESHARGVQWSWKDSPIRRVPMEPFALPGDVICWTLAVPTKGEIDCQISHWSAVAHVADAWRFLLLHGKVLAVEHNIKPEELMLVTNAGTNQDFKIHDFATSPLSMQPTVYQRFGSSPAFGHNRPGFDNETVHHRMLPYQSNIPTVMYLLTSSSADFVPYWSHNPVPMPSDSRRPNLKHGWTYRIGWCTGFINWIQLHQEDFAE</sequence>
<protein>
    <submittedName>
        <fullName evidence="7">Thioesterase thiol ester dehydrase-isomerase</fullName>
    </submittedName>
</protein>